<accession>A0A7W3WPX2</accession>
<dbReference type="EMBL" id="JABJWZ010000337">
    <property type="protein sequence ID" value="MBB1256321.1"/>
    <property type="molecule type" value="Genomic_DNA"/>
</dbReference>
<reference evidence="3" key="1">
    <citation type="submission" date="2020-05" db="EMBL/GenBank/DDBJ databases">
        <title>Classification of alakaliphilic streptomycetes isolated from an alkaline soil next to Lonar Crater, India and a proposal for the recognition of Streptomyces alkaliterrae sp. nov.</title>
        <authorList>
            <person name="Golinska P."/>
        </authorList>
    </citation>
    <scope>NUCLEOTIDE SEQUENCE [LARGE SCALE GENOMIC DNA]</scope>
    <source>
        <strain evidence="3">OF3</strain>
    </source>
</reference>
<comment type="caution">
    <text evidence="2">The sequence shown here is derived from an EMBL/GenBank/DDBJ whole genome shotgun (WGS) entry which is preliminary data.</text>
</comment>
<name>A0A7W3WPX2_9ACTN</name>
<gene>
    <name evidence="2" type="ORF">H3146_23620</name>
</gene>
<dbReference type="AlphaFoldDB" id="A0A7W3WPX2"/>
<organism evidence="2 3">
    <name type="scientific">Streptomyces alkaliterrae</name>
    <dbReference type="NCBI Taxonomy" id="2213162"/>
    <lineage>
        <taxon>Bacteria</taxon>
        <taxon>Bacillati</taxon>
        <taxon>Actinomycetota</taxon>
        <taxon>Actinomycetes</taxon>
        <taxon>Kitasatosporales</taxon>
        <taxon>Streptomycetaceae</taxon>
        <taxon>Streptomyces</taxon>
    </lineage>
</organism>
<evidence type="ECO:0000313" key="2">
    <source>
        <dbReference type="EMBL" id="MBB1256321.1"/>
    </source>
</evidence>
<proteinExistence type="predicted"/>
<feature type="region of interest" description="Disordered" evidence="1">
    <location>
        <begin position="20"/>
        <end position="56"/>
    </location>
</feature>
<evidence type="ECO:0000256" key="1">
    <source>
        <dbReference type="SAM" id="MobiDB-lite"/>
    </source>
</evidence>
<sequence length="232" mass="26354">MIAAAALLGVVGGVATGYTVQAERPPTPLPPLSQPDLAYPKKRLPADQTPEPLSAAEDRRVKTDGDLRKLLLPVPKGAREDREESADNWLSIGAYAERYKAPAEMFETFAYADLRRIAHRSWKDRGDRIHRIHLLQFRDAQDLRAKRHMEEQQDTMLAEGMAENVGSLLKGTEWGRYYVYDKPHLEGGFLRVYTARAIAYRGDVMMDIFIHDTRPISKKDIRTLAERQVGRL</sequence>
<protein>
    <submittedName>
        <fullName evidence="2">Uncharacterized protein</fullName>
    </submittedName>
</protein>
<evidence type="ECO:0000313" key="3">
    <source>
        <dbReference type="Proteomes" id="UP000525686"/>
    </source>
</evidence>
<dbReference type="Proteomes" id="UP000525686">
    <property type="component" value="Unassembled WGS sequence"/>
</dbReference>